<feature type="compositionally biased region" description="Basic residues" evidence="5">
    <location>
        <begin position="10"/>
        <end position="21"/>
    </location>
</feature>
<keyword evidence="4" id="KW-0067">ATP-binding</keyword>
<feature type="region of interest" description="Disordered" evidence="5">
    <location>
        <begin position="1"/>
        <end position="29"/>
    </location>
</feature>
<accession>A0A5N5L8B4</accession>
<feature type="compositionally biased region" description="Polar residues" evidence="5">
    <location>
        <begin position="129"/>
        <end position="139"/>
    </location>
</feature>
<dbReference type="InterPro" id="IPR027417">
    <property type="entry name" value="P-loop_NTPase"/>
</dbReference>
<proteinExistence type="predicted"/>
<evidence type="ECO:0000256" key="1">
    <source>
        <dbReference type="ARBA" id="ARBA00022741"/>
    </source>
</evidence>
<dbReference type="Proteomes" id="UP000326939">
    <property type="component" value="Chromosome 10"/>
</dbReference>
<keyword evidence="3" id="KW-0347">Helicase</keyword>
<dbReference type="PANTHER" id="PTHR47960">
    <property type="entry name" value="DEAD-BOX ATP-DEPENDENT RNA HELICASE 50"/>
    <property type="match status" value="1"/>
</dbReference>
<evidence type="ECO:0000256" key="3">
    <source>
        <dbReference type="ARBA" id="ARBA00022806"/>
    </source>
</evidence>
<comment type="caution">
    <text evidence="6">The sequence shown here is derived from an EMBL/GenBank/DDBJ whole genome shotgun (WGS) entry which is preliminary data.</text>
</comment>
<dbReference type="SUPFAM" id="SSF52540">
    <property type="entry name" value="P-loop containing nucleoside triphosphate hydrolases"/>
    <property type="match status" value="1"/>
</dbReference>
<dbReference type="Gene3D" id="3.40.50.300">
    <property type="entry name" value="P-loop containing nucleotide triphosphate hydrolases"/>
    <property type="match status" value="2"/>
</dbReference>
<feature type="region of interest" description="Disordered" evidence="5">
    <location>
        <begin position="90"/>
        <end position="144"/>
    </location>
</feature>
<protein>
    <submittedName>
        <fullName evidence="6">Uncharacterized protein</fullName>
    </submittedName>
</protein>
<gene>
    <name evidence="6" type="ORF">DKX38_016566</name>
</gene>
<keyword evidence="7" id="KW-1185">Reference proteome</keyword>
<reference evidence="7" key="1">
    <citation type="journal article" date="2019" name="Gigascience">
        <title>De novo genome assembly of the endangered Acer yangbiense, a plant species with extremely small populations endemic to Yunnan Province, China.</title>
        <authorList>
            <person name="Yang J."/>
            <person name="Wariss H.M."/>
            <person name="Tao L."/>
            <person name="Zhang R."/>
            <person name="Yun Q."/>
            <person name="Hollingsworth P."/>
            <person name="Dao Z."/>
            <person name="Luo G."/>
            <person name="Guo H."/>
            <person name="Ma Y."/>
            <person name="Sun W."/>
        </authorList>
    </citation>
    <scope>NUCLEOTIDE SEQUENCE [LARGE SCALE GENOMIC DNA]</scope>
    <source>
        <strain evidence="7">cv. br00</strain>
    </source>
</reference>
<dbReference type="GO" id="GO:0004386">
    <property type="term" value="F:helicase activity"/>
    <property type="evidence" value="ECO:0007669"/>
    <property type="project" value="UniProtKB-KW"/>
</dbReference>
<dbReference type="GO" id="GO:0016787">
    <property type="term" value="F:hydrolase activity"/>
    <property type="evidence" value="ECO:0007669"/>
    <property type="project" value="UniProtKB-KW"/>
</dbReference>
<keyword evidence="2" id="KW-0378">Hydrolase</keyword>
<evidence type="ECO:0000256" key="5">
    <source>
        <dbReference type="SAM" id="MobiDB-lite"/>
    </source>
</evidence>
<name>A0A5N5L8B4_9ROSI</name>
<dbReference type="AlphaFoldDB" id="A0A5N5L8B4"/>
<evidence type="ECO:0000313" key="7">
    <source>
        <dbReference type="Proteomes" id="UP000326939"/>
    </source>
</evidence>
<evidence type="ECO:0000313" key="6">
    <source>
        <dbReference type="EMBL" id="KAB5539033.1"/>
    </source>
</evidence>
<keyword evidence="1" id="KW-0547">Nucleotide-binding</keyword>
<sequence length="564" mass="62263">MAKGDDALAKKKNKDRRKKMRKEGSSVSARVASIIAAKKRRLSGRRSMCQASTSRYYCCLIEISNVGMCFSLPSPDDPFNDRNGKLEFQTKKSKKKPLARKNEKAFVKGKMKGTENEKAMSVGSENKKSLISNNNSGTGQEKAEVQMNGKVGRGRQRQARENVDCPSKFLMYSLNEIEKALRHEGNEEEEDESLFVSPWGVEFLKCYSTGKDILESSGTSCTTEQIAWIVSMAADIIVRREEEDLSVPTPSFLFLVPSQEEAAKVRLVCKPLKALGIHTVSIHPGSSIDHQIQGLASCEPEFLVSTPDRLLELVSLKAIDISGVSFMAVDGVESLYNGGCLNALKSIRQSISGNLRTVVFNNFLSGACVPVLQNLLLGSICRLSIDQSITSQSACIVQTIHLCTSEEERLPKSIQVLDHACDSQLCSQPLKVLYVVGNDNNSFNLVKMLEINGYTVSVESNRNISDDDNSLDTNIKMKPVVSVINLEHISTTNLAFYETVILPNFVPSINNYVQVLTRMARHSINGNFHSFLTKEDAPIARSLTGILEQCGQAVPETLRNLHLT</sequence>
<organism evidence="6 7">
    <name type="scientific">Salix brachista</name>
    <dbReference type="NCBI Taxonomy" id="2182728"/>
    <lineage>
        <taxon>Eukaryota</taxon>
        <taxon>Viridiplantae</taxon>
        <taxon>Streptophyta</taxon>
        <taxon>Embryophyta</taxon>
        <taxon>Tracheophyta</taxon>
        <taxon>Spermatophyta</taxon>
        <taxon>Magnoliopsida</taxon>
        <taxon>eudicotyledons</taxon>
        <taxon>Gunneridae</taxon>
        <taxon>Pentapetalae</taxon>
        <taxon>rosids</taxon>
        <taxon>fabids</taxon>
        <taxon>Malpighiales</taxon>
        <taxon>Salicaceae</taxon>
        <taxon>Saliceae</taxon>
        <taxon>Salix</taxon>
    </lineage>
</organism>
<dbReference type="EMBL" id="VDCV01000010">
    <property type="protein sequence ID" value="KAB5539033.1"/>
    <property type="molecule type" value="Genomic_DNA"/>
</dbReference>
<evidence type="ECO:0000256" key="4">
    <source>
        <dbReference type="ARBA" id="ARBA00022840"/>
    </source>
</evidence>
<evidence type="ECO:0000256" key="2">
    <source>
        <dbReference type="ARBA" id="ARBA00022801"/>
    </source>
</evidence>
<feature type="compositionally biased region" description="Basic and acidic residues" evidence="5">
    <location>
        <begin position="100"/>
        <end position="118"/>
    </location>
</feature>
<dbReference type="GO" id="GO:0005524">
    <property type="term" value="F:ATP binding"/>
    <property type="evidence" value="ECO:0007669"/>
    <property type="project" value="UniProtKB-KW"/>
</dbReference>